<dbReference type="Pfam" id="PF13727">
    <property type="entry name" value="CoA_binding_3"/>
    <property type="match status" value="1"/>
</dbReference>
<protein>
    <submittedName>
        <fullName evidence="9">Sugar transferase</fullName>
    </submittedName>
</protein>
<dbReference type="GO" id="GO:0016740">
    <property type="term" value="F:transferase activity"/>
    <property type="evidence" value="ECO:0007669"/>
    <property type="project" value="UniProtKB-KW"/>
</dbReference>
<feature type="transmembrane region" description="Helical" evidence="7">
    <location>
        <begin position="108"/>
        <end position="128"/>
    </location>
</feature>
<dbReference type="PANTHER" id="PTHR30576">
    <property type="entry name" value="COLANIC BIOSYNTHESIS UDP-GLUCOSE LIPID CARRIER TRANSFERASE"/>
    <property type="match status" value="1"/>
</dbReference>
<dbReference type="Proteomes" id="UP000731465">
    <property type="component" value="Unassembled WGS sequence"/>
</dbReference>
<dbReference type="Pfam" id="PF02397">
    <property type="entry name" value="Bac_transf"/>
    <property type="match status" value="1"/>
</dbReference>
<evidence type="ECO:0000256" key="3">
    <source>
        <dbReference type="ARBA" id="ARBA00022679"/>
    </source>
</evidence>
<keyword evidence="3 9" id="KW-0808">Transferase</keyword>
<comment type="caution">
    <text evidence="9">The sequence shown here is derived from an EMBL/GenBank/DDBJ whole genome shotgun (WGS) entry which is preliminary data.</text>
</comment>
<feature type="transmembrane region" description="Helical" evidence="7">
    <location>
        <begin position="12"/>
        <end position="35"/>
    </location>
</feature>
<dbReference type="InterPro" id="IPR017475">
    <property type="entry name" value="EPS_sugar_tfrase"/>
</dbReference>
<keyword evidence="6 7" id="KW-0472">Membrane</keyword>
<sequence length="472" mass="54929">MKKNREKVLNLIIGSAVSCVSIMCMYISFCIYYKSFISVFQYPSFKLFSTVLFMELLLLNLFTGLNRGILNRGIYRESLKSVQETLYTLSGLILILFWFHMIDETKRLIFFYFALLFCYFDFITRIIIKRFVFKVFNQSKFSQKVLIVTERENARSIIRELDKSFDWTKQVVGICLENCEEHKQIRKKKVICSFDTLLTYVTKHSIDELFIFVSDEDLDKIKDSLSKIEESGVKVNISINFEMFDYLPNSFVRYDKIGPYQCISVSRNNISYRARVSKFLLDYLGGVVGFCIFVVAYIILAPLIKLDSKGPVLFKQQRVGRNGRIFNCYKFRSMVADAEEKKKSLMAKNEMSGLMFKMENDPRITKLGHFIRKTSLDELPQFINVLKGDMSLVGTRPPTVDEFNKYEPKHKARVSMVPGLTGLWQVSGRSNIKNFDDVVKLDMEYIDNWSIMLDIKIIIKTVFIVLFGNGAK</sequence>
<dbReference type="PANTHER" id="PTHR30576:SF10">
    <property type="entry name" value="SLL5057 PROTEIN"/>
    <property type="match status" value="1"/>
</dbReference>
<feature type="transmembrane region" description="Helical" evidence="7">
    <location>
        <begin position="47"/>
        <end position="65"/>
    </location>
</feature>
<gene>
    <name evidence="9" type="ORF">J5V48_06520</name>
</gene>
<accession>A0ABS7DHH9</accession>
<evidence type="ECO:0000256" key="4">
    <source>
        <dbReference type="ARBA" id="ARBA00022692"/>
    </source>
</evidence>
<name>A0ABS7DHH9_9GAMM</name>
<dbReference type="PROSITE" id="PS51257">
    <property type="entry name" value="PROKAR_LIPOPROTEIN"/>
    <property type="match status" value="1"/>
</dbReference>
<comment type="subcellular location">
    <subcellularLocation>
        <location evidence="1">Membrane</location>
        <topology evidence="1">Multi-pass membrane protein</topology>
    </subcellularLocation>
</comment>
<dbReference type="InterPro" id="IPR003362">
    <property type="entry name" value="Bact_transf"/>
</dbReference>
<evidence type="ECO:0000256" key="6">
    <source>
        <dbReference type="ARBA" id="ARBA00023136"/>
    </source>
</evidence>
<feature type="transmembrane region" description="Helical" evidence="7">
    <location>
        <begin position="280"/>
        <end position="304"/>
    </location>
</feature>
<evidence type="ECO:0000256" key="5">
    <source>
        <dbReference type="ARBA" id="ARBA00022989"/>
    </source>
</evidence>
<evidence type="ECO:0000256" key="2">
    <source>
        <dbReference type="ARBA" id="ARBA00006464"/>
    </source>
</evidence>
<evidence type="ECO:0000259" key="8">
    <source>
        <dbReference type="Pfam" id="PF02397"/>
    </source>
</evidence>
<dbReference type="Gene3D" id="3.40.50.720">
    <property type="entry name" value="NAD(P)-binding Rossmann-like Domain"/>
    <property type="match status" value="1"/>
</dbReference>
<feature type="transmembrane region" description="Helical" evidence="7">
    <location>
        <begin position="86"/>
        <end position="102"/>
    </location>
</feature>
<dbReference type="NCBIfam" id="TIGR03025">
    <property type="entry name" value="EPS_sugtrans"/>
    <property type="match status" value="1"/>
</dbReference>
<keyword evidence="4 7" id="KW-0812">Transmembrane</keyword>
<proteinExistence type="inferred from homology"/>
<dbReference type="RefSeq" id="WP_219937766.1">
    <property type="nucleotide sequence ID" value="NZ_JAGFNY010000021.1"/>
</dbReference>
<evidence type="ECO:0000256" key="7">
    <source>
        <dbReference type="SAM" id="Phobius"/>
    </source>
</evidence>
<comment type="similarity">
    <text evidence="2">Belongs to the bacterial sugar transferase family.</text>
</comment>
<reference evidence="9 10" key="1">
    <citation type="submission" date="2021-03" db="EMBL/GenBank/DDBJ databases">
        <title>Succinivibrio sp. nov. isolated from feces of cow.</title>
        <authorList>
            <person name="Choi J.-Y."/>
        </authorList>
    </citation>
    <scope>NUCLEOTIDE SEQUENCE [LARGE SCALE GENOMIC DNA]</scope>
    <source>
        <strain evidence="9 10">AGMB01872</strain>
    </source>
</reference>
<evidence type="ECO:0000313" key="10">
    <source>
        <dbReference type="Proteomes" id="UP000731465"/>
    </source>
</evidence>
<feature type="domain" description="Bacterial sugar transferase" evidence="8">
    <location>
        <begin position="278"/>
        <end position="466"/>
    </location>
</feature>
<keyword evidence="10" id="KW-1185">Reference proteome</keyword>
<keyword evidence="5 7" id="KW-1133">Transmembrane helix</keyword>
<evidence type="ECO:0000256" key="1">
    <source>
        <dbReference type="ARBA" id="ARBA00004141"/>
    </source>
</evidence>
<evidence type="ECO:0000313" key="9">
    <source>
        <dbReference type="EMBL" id="MBW7570542.1"/>
    </source>
</evidence>
<organism evidence="9 10">
    <name type="scientific">Succinivibrio faecicola</name>
    <dbReference type="NCBI Taxonomy" id="2820300"/>
    <lineage>
        <taxon>Bacteria</taxon>
        <taxon>Pseudomonadati</taxon>
        <taxon>Pseudomonadota</taxon>
        <taxon>Gammaproteobacteria</taxon>
        <taxon>Aeromonadales</taxon>
        <taxon>Succinivibrionaceae</taxon>
        <taxon>Succinivibrio</taxon>
    </lineage>
</organism>
<dbReference type="EMBL" id="JAGFNY010000021">
    <property type="protein sequence ID" value="MBW7570542.1"/>
    <property type="molecule type" value="Genomic_DNA"/>
</dbReference>